<keyword evidence="3" id="KW-1185">Reference proteome</keyword>
<sequence length="135" mass="14813">MVFAGMNYLAILVAAIAAFLIGGAYYGVLGKPWMKAARIDPKDARMSPMLFVISILSELVMAFFLAGVIGHLGDGQVTLWNGVVSAFFIWLGFVLMTMIVNHRYQGFNWDLTLIDGLHWLLAIIAMGAIIGWFGV</sequence>
<keyword evidence="1" id="KW-0472">Membrane</keyword>
<proteinExistence type="predicted"/>
<evidence type="ECO:0000256" key="1">
    <source>
        <dbReference type="SAM" id="Phobius"/>
    </source>
</evidence>
<name>A0AAE3D0G9_9HYPH</name>
<dbReference type="RefSeq" id="WP_220229110.1">
    <property type="nucleotide sequence ID" value="NZ_JAICBX010000002.1"/>
</dbReference>
<feature type="transmembrane region" description="Helical" evidence="1">
    <location>
        <begin position="49"/>
        <end position="73"/>
    </location>
</feature>
<dbReference type="Proteomes" id="UP001196509">
    <property type="component" value="Unassembled WGS sequence"/>
</dbReference>
<reference evidence="2" key="1">
    <citation type="submission" date="2021-08" db="EMBL/GenBank/DDBJ databases">
        <title>Hoeflea bacterium WL0058 sp. nov., isolated from the sediment.</title>
        <authorList>
            <person name="Wang L."/>
            <person name="Zhang D."/>
        </authorList>
    </citation>
    <scope>NUCLEOTIDE SEQUENCE</scope>
    <source>
        <strain evidence="2">WL0058</strain>
    </source>
</reference>
<feature type="transmembrane region" description="Helical" evidence="1">
    <location>
        <begin position="6"/>
        <end position="28"/>
    </location>
</feature>
<evidence type="ECO:0000313" key="3">
    <source>
        <dbReference type="Proteomes" id="UP001196509"/>
    </source>
</evidence>
<dbReference type="Pfam" id="PF08570">
    <property type="entry name" value="DUF1761"/>
    <property type="match status" value="1"/>
</dbReference>
<keyword evidence="1" id="KW-1133">Transmembrane helix</keyword>
<dbReference type="InterPro" id="IPR013879">
    <property type="entry name" value="DUF1761"/>
</dbReference>
<feature type="transmembrane region" description="Helical" evidence="1">
    <location>
        <begin position="112"/>
        <end position="133"/>
    </location>
</feature>
<protein>
    <submittedName>
        <fullName evidence="2">DUF1761 domain-containing protein</fullName>
    </submittedName>
</protein>
<accession>A0AAE3D0G9</accession>
<feature type="transmembrane region" description="Helical" evidence="1">
    <location>
        <begin position="79"/>
        <end position="100"/>
    </location>
</feature>
<keyword evidence="1" id="KW-0812">Transmembrane</keyword>
<dbReference type="AlphaFoldDB" id="A0AAE3D0G9"/>
<gene>
    <name evidence="2" type="ORF">K1W69_14965</name>
</gene>
<evidence type="ECO:0000313" key="2">
    <source>
        <dbReference type="EMBL" id="MBW8638495.1"/>
    </source>
</evidence>
<organism evidence="2 3">
    <name type="scientific">Flavimaribacter sediminis</name>
    <dbReference type="NCBI Taxonomy" id="2865987"/>
    <lineage>
        <taxon>Bacteria</taxon>
        <taxon>Pseudomonadati</taxon>
        <taxon>Pseudomonadota</taxon>
        <taxon>Alphaproteobacteria</taxon>
        <taxon>Hyphomicrobiales</taxon>
        <taxon>Rhizobiaceae</taxon>
        <taxon>Flavimaribacter</taxon>
    </lineage>
</organism>
<comment type="caution">
    <text evidence="2">The sequence shown here is derived from an EMBL/GenBank/DDBJ whole genome shotgun (WGS) entry which is preliminary data.</text>
</comment>
<dbReference type="EMBL" id="JAICBX010000002">
    <property type="protein sequence ID" value="MBW8638495.1"/>
    <property type="molecule type" value="Genomic_DNA"/>
</dbReference>